<dbReference type="GO" id="GO:0016740">
    <property type="term" value="F:transferase activity"/>
    <property type="evidence" value="ECO:0007669"/>
    <property type="project" value="UniProtKB-KW"/>
</dbReference>
<dbReference type="Pfam" id="PF09084">
    <property type="entry name" value="NMT1"/>
    <property type="match status" value="1"/>
</dbReference>
<dbReference type="OrthoDB" id="9180959at2"/>
<evidence type="ECO:0000256" key="13">
    <source>
        <dbReference type="SAM" id="SignalP"/>
    </source>
</evidence>
<dbReference type="Gene3D" id="3.30.565.10">
    <property type="entry name" value="Histidine kinase-like ATPase, C-terminal domain"/>
    <property type="match status" value="1"/>
</dbReference>
<dbReference type="RefSeq" id="WP_092021177.1">
    <property type="nucleotide sequence ID" value="NZ_FOUE01000002.1"/>
</dbReference>
<keyword evidence="16" id="KW-1185">Reference proteome</keyword>
<dbReference type="PANTHER" id="PTHR31528">
    <property type="entry name" value="4-AMINO-5-HYDROXYMETHYL-2-METHYLPYRIMIDINE PHOSPHATE SYNTHASE THI11-RELATED"/>
    <property type="match status" value="1"/>
</dbReference>
<organism evidence="15 16">
    <name type="scientific">Marinobacter zhejiangensis</name>
    <dbReference type="NCBI Taxonomy" id="488535"/>
    <lineage>
        <taxon>Bacteria</taxon>
        <taxon>Pseudomonadati</taxon>
        <taxon>Pseudomonadota</taxon>
        <taxon>Gammaproteobacteria</taxon>
        <taxon>Pseudomonadales</taxon>
        <taxon>Marinobacteraceae</taxon>
        <taxon>Marinobacter</taxon>
    </lineage>
</organism>
<evidence type="ECO:0000256" key="8">
    <source>
        <dbReference type="ARBA" id="ARBA00022977"/>
    </source>
</evidence>
<keyword evidence="9" id="KW-0408">Iron</keyword>
<dbReference type="PANTHER" id="PTHR31528:SF1">
    <property type="entry name" value="4-AMINO-5-HYDROXYMETHYL-2-METHYLPYRIMIDINE PHOSPHATE SYNTHASE THI11-RELATED"/>
    <property type="match status" value="1"/>
</dbReference>
<proteinExistence type="inferred from homology"/>
<gene>
    <name evidence="15" type="ORF">SAMN04487963_1365</name>
</gene>
<evidence type="ECO:0000256" key="2">
    <source>
        <dbReference type="ARBA" id="ARBA00004948"/>
    </source>
</evidence>
<evidence type="ECO:0000313" key="15">
    <source>
        <dbReference type="EMBL" id="SFM14353.1"/>
    </source>
</evidence>
<comment type="function">
    <text evidence="1">Responsible for the formation of the pyrimidine heterocycle in the thiamine biosynthesis pathway. Catalyzes the formation of hydroxymethylpyrimidine phosphate (HMP-P) from histidine and pyridoxal phosphate (PLP). The protein uses PLP and the active site histidine to form HMP-P, generating an inactive enzyme. The enzyme can only undergo a single turnover, which suggests it is a suicide enzyme.</text>
</comment>
<keyword evidence="12" id="KW-0472">Membrane</keyword>
<name>A0A1I4NGN8_9GAMM</name>
<dbReference type="InterPro" id="IPR027939">
    <property type="entry name" value="NMT1/THI5"/>
</dbReference>
<dbReference type="SUPFAM" id="SSF53850">
    <property type="entry name" value="Periplasmic binding protein-like II"/>
    <property type="match status" value="1"/>
</dbReference>
<evidence type="ECO:0000256" key="5">
    <source>
        <dbReference type="ARBA" id="ARBA00022679"/>
    </source>
</evidence>
<dbReference type="PROSITE" id="PS50109">
    <property type="entry name" value="HIS_KIN"/>
    <property type="match status" value="1"/>
</dbReference>
<keyword evidence="5" id="KW-0808">Transferase</keyword>
<sequence length="587" mass="65937">MTWLYRLWAPLLPLFILSGGQVQATDSVRLQLKWGHQFQFAGYYAAKAQGYYQEAGLDVTIIPAGPGTDPVQAVLDGNAEFGTGNSGLLLSRAQGHPLVVLAVIMQHSPFVLITNKRVTFDGIQGLRGGRLMLEPQADEIQAFLHNVDLPLEGFADIQDNSQNLEAFIEGRVDAIDAYLTTQPYELLQQGVPYNVFHPTSANIDFYGDNLFTTEHEIHHHPERVRRFRQASLQGWTYAMAHPEEIVDLILAEYPTTKSRDVLIYEAKQIRQLMLPELIHIGYMLDSRWRHIADTYIESGMLRQDFSLDGFLYEEPESADYTLLIRVILIALLVVLLISGIAYRFNKLNKQLKRLIVIKNQYANIGESLKNVSHQWKQPLNELGIQLMRIEQLAATLKGSANNEARAIETISERGHQVLEFMADTVEAFGHLMSNRDTVEDFQPREVVKDILLVTKDSLALQNIAIDYKNDAQSVHLEGKRGRLAQVILSIVGNAREVLVMRDVAHPRITIRDFCDEGDYVLVISDNAGGIKTSRPNDVFSLGFSEKTQPDAGTGLYIARDIVTNDFKGTLQVYNEGPGAVFIIRLPA</sequence>
<dbReference type="Pfam" id="PF02518">
    <property type="entry name" value="HATPase_c"/>
    <property type="match status" value="1"/>
</dbReference>
<dbReference type="STRING" id="488535.SAMN04487963_1365"/>
<comment type="catalytic activity">
    <reaction evidence="11">
        <text>N(6)-(pyridoxal phosphate)-L-lysyl-[4-amino-5-hydroxymethyl-2-methylpyrimidine phosphate synthase] + L-histidyl-[4-amino-5-hydroxymethyl-2-methylpyrimidine phosphate synthase] + 2 Fe(3+) + 4 H2O = L-lysyl-[4-amino-5-hydroxymethyl-2-methylpyrimidine phosphate synthase] + (2S)-2-amino-5-hydroxy-4-oxopentanoyl-[4-amino-5-hydroxymethyl-2-methylpyrimidine phosphate synthase] + 4-amino-2-methyl-5-(phosphooxymethyl)pyrimidine + 3-oxopropanoate + 2 Fe(2+) + 2 H(+)</text>
        <dbReference type="Rhea" id="RHEA:65756"/>
        <dbReference type="Rhea" id="RHEA-COMP:16892"/>
        <dbReference type="Rhea" id="RHEA-COMP:16893"/>
        <dbReference type="Rhea" id="RHEA-COMP:16894"/>
        <dbReference type="Rhea" id="RHEA-COMP:16895"/>
        <dbReference type="ChEBI" id="CHEBI:15377"/>
        <dbReference type="ChEBI" id="CHEBI:15378"/>
        <dbReference type="ChEBI" id="CHEBI:29033"/>
        <dbReference type="ChEBI" id="CHEBI:29034"/>
        <dbReference type="ChEBI" id="CHEBI:29969"/>
        <dbReference type="ChEBI" id="CHEBI:29979"/>
        <dbReference type="ChEBI" id="CHEBI:33190"/>
        <dbReference type="ChEBI" id="CHEBI:58354"/>
        <dbReference type="ChEBI" id="CHEBI:143915"/>
        <dbReference type="ChEBI" id="CHEBI:157692"/>
    </reaction>
    <physiologicalReaction direction="left-to-right" evidence="11">
        <dbReference type="Rhea" id="RHEA:65757"/>
    </physiologicalReaction>
</comment>
<dbReference type="Proteomes" id="UP000198519">
    <property type="component" value="Unassembled WGS sequence"/>
</dbReference>
<keyword evidence="12" id="KW-0812">Transmembrane</keyword>
<protein>
    <recommendedName>
        <fullName evidence="10">Thiamine pyrimidine synthase</fullName>
    </recommendedName>
</protein>
<dbReference type="Gene3D" id="3.40.190.10">
    <property type="entry name" value="Periplasmic binding protein-like II"/>
    <property type="match status" value="2"/>
</dbReference>
<evidence type="ECO:0000259" key="14">
    <source>
        <dbReference type="PROSITE" id="PS50109"/>
    </source>
</evidence>
<dbReference type="InterPro" id="IPR036890">
    <property type="entry name" value="HATPase_C_sf"/>
</dbReference>
<evidence type="ECO:0000313" key="16">
    <source>
        <dbReference type="Proteomes" id="UP000198519"/>
    </source>
</evidence>
<feature type="signal peptide" evidence="13">
    <location>
        <begin position="1"/>
        <end position="24"/>
    </location>
</feature>
<comment type="subunit">
    <text evidence="4">Homodimer.</text>
</comment>
<dbReference type="InterPro" id="IPR003594">
    <property type="entry name" value="HATPase_dom"/>
</dbReference>
<keyword evidence="13" id="KW-0732">Signal</keyword>
<dbReference type="InterPro" id="IPR015168">
    <property type="entry name" value="SsuA/THI5"/>
</dbReference>
<dbReference type="GO" id="GO:0046872">
    <property type="term" value="F:metal ion binding"/>
    <property type="evidence" value="ECO:0007669"/>
    <property type="project" value="UniProtKB-KW"/>
</dbReference>
<evidence type="ECO:0000256" key="6">
    <source>
        <dbReference type="ARBA" id="ARBA00022723"/>
    </source>
</evidence>
<dbReference type="EMBL" id="FOUE01000002">
    <property type="protein sequence ID" value="SFM14353.1"/>
    <property type="molecule type" value="Genomic_DNA"/>
</dbReference>
<keyword evidence="7" id="KW-0663">Pyridoxal phosphate</keyword>
<evidence type="ECO:0000256" key="4">
    <source>
        <dbReference type="ARBA" id="ARBA00011738"/>
    </source>
</evidence>
<feature type="transmembrane region" description="Helical" evidence="12">
    <location>
        <begin position="322"/>
        <end position="344"/>
    </location>
</feature>
<comment type="pathway">
    <text evidence="2">Cofactor biosynthesis; thiamine diphosphate biosynthesis.</text>
</comment>
<dbReference type="AlphaFoldDB" id="A0A1I4NGN8"/>
<keyword evidence="12" id="KW-1133">Transmembrane helix</keyword>
<keyword evidence="6" id="KW-0479">Metal-binding</keyword>
<dbReference type="InterPro" id="IPR005467">
    <property type="entry name" value="His_kinase_dom"/>
</dbReference>
<accession>A0A1I4NGN8</accession>
<feature type="domain" description="Histidine kinase" evidence="14">
    <location>
        <begin position="370"/>
        <end position="587"/>
    </location>
</feature>
<feature type="chain" id="PRO_5011544126" description="Thiamine pyrimidine synthase" evidence="13">
    <location>
        <begin position="25"/>
        <end position="587"/>
    </location>
</feature>
<keyword evidence="8" id="KW-0784">Thiamine biosynthesis</keyword>
<comment type="similarity">
    <text evidence="3">Belongs to the NMT1/THI5 family.</text>
</comment>
<evidence type="ECO:0000256" key="3">
    <source>
        <dbReference type="ARBA" id="ARBA00009406"/>
    </source>
</evidence>
<evidence type="ECO:0000256" key="9">
    <source>
        <dbReference type="ARBA" id="ARBA00023004"/>
    </source>
</evidence>
<evidence type="ECO:0000256" key="10">
    <source>
        <dbReference type="ARBA" id="ARBA00033171"/>
    </source>
</evidence>
<reference evidence="16" key="1">
    <citation type="submission" date="2016-10" db="EMBL/GenBank/DDBJ databases">
        <authorList>
            <person name="Varghese N."/>
            <person name="Submissions S."/>
        </authorList>
    </citation>
    <scope>NUCLEOTIDE SEQUENCE [LARGE SCALE GENOMIC DNA]</scope>
    <source>
        <strain evidence="16">CGMCC 1.7061</strain>
    </source>
</reference>
<evidence type="ECO:0000256" key="1">
    <source>
        <dbReference type="ARBA" id="ARBA00003469"/>
    </source>
</evidence>
<evidence type="ECO:0000256" key="11">
    <source>
        <dbReference type="ARBA" id="ARBA00048179"/>
    </source>
</evidence>
<evidence type="ECO:0000256" key="7">
    <source>
        <dbReference type="ARBA" id="ARBA00022898"/>
    </source>
</evidence>
<dbReference type="SUPFAM" id="SSF55874">
    <property type="entry name" value="ATPase domain of HSP90 chaperone/DNA topoisomerase II/histidine kinase"/>
    <property type="match status" value="1"/>
</dbReference>
<dbReference type="GO" id="GO:0009228">
    <property type="term" value="P:thiamine biosynthetic process"/>
    <property type="evidence" value="ECO:0007669"/>
    <property type="project" value="UniProtKB-KW"/>
</dbReference>
<evidence type="ECO:0000256" key="12">
    <source>
        <dbReference type="SAM" id="Phobius"/>
    </source>
</evidence>